<dbReference type="EMBL" id="CAJNIZ010011039">
    <property type="protein sequence ID" value="CAE7310478.1"/>
    <property type="molecule type" value="Genomic_DNA"/>
</dbReference>
<evidence type="ECO:0000313" key="1">
    <source>
        <dbReference type="EMBL" id="CAE7310478.1"/>
    </source>
</evidence>
<proteinExistence type="predicted"/>
<organism evidence="1 2">
    <name type="scientific">Symbiodinium pilosum</name>
    <name type="common">Dinoflagellate</name>
    <dbReference type="NCBI Taxonomy" id="2952"/>
    <lineage>
        <taxon>Eukaryota</taxon>
        <taxon>Sar</taxon>
        <taxon>Alveolata</taxon>
        <taxon>Dinophyceae</taxon>
        <taxon>Suessiales</taxon>
        <taxon>Symbiodiniaceae</taxon>
        <taxon>Symbiodinium</taxon>
    </lineage>
</organism>
<gene>
    <name evidence="1" type="primary">Camk4</name>
    <name evidence="1" type="ORF">SPIL2461_LOCUS7034</name>
</gene>
<dbReference type="OrthoDB" id="10469540at2759"/>
<sequence length="109" mass="12803">MKFNQVGHCNVVRQKKKTKVNGKVIWEKPRYTKLYSITLPSGKKIQVKSGTQIIDRCWQHTRGFLHNTARAPQNPVMTRKIRSAQRVYWHGTQNLRTCTGKMLDFLFED</sequence>
<name>A0A812NKV7_SYMPI</name>
<keyword evidence="2" id="KW-1185">Reference proteome</keyword>
<dbReference type="AlphaFoldDB" id="A0A812NKV7"/>
<accession>A0A812NKV7</accession>
<evidence type="ECO:0000313" key="2">
    <source>
        <dbReference type="Proteomes" id="UP000649617"/>
    </source>
</evidence>
<dbReference type="Proteomes" id="UP000649617">
    <property type="component" value="Unassembled WGS sequence"/>
</dbReference>
<protein>
    <submittedName>
        <fullName evidence="1">Camk4 protein</fullName>
    </submittedName>
</protein>
<comment type="caution">
    <text evidence="1">The sequence shown here is derived from an EMBL/GenBank/DDBJ whole genome shotgun (WGS) entry which is preliminary data.</text>
</comment>
<reference evidence="1" key="1">
    <citation type="submission" date="2021-02" db="EMBL/GenBank/DDBJ databases">
        <authorList>
            <person name="Dougan E. K."/>
            <person name="Rhodes N."/>
            <person name="Thang M."/>
            <person name="Chan C."/>
        </authorList>
    </citation>
    <scope>NUCLEOTIDE SEQUENCE</scope>
</reference>
<feature type="non-terminal residue" evidence="1">
    <location>
        <position position="109"/>
    </location>
</feature>